<dbReference type="AlphaFoldDB" id="A0A0E3JXG5"/>
<evidence type="ECO:0000313" key="2">
    <source>
        <dbReference type="EMBL" id="AKA68162.1"/>
    </source>
</evidence>
<feature type="transmembrane region" description="Helical" evidence="1">
    <location>
        <begin position="218"/>
        <end position="236"/>
    </location>
</feature>
<proteinExistence type="predicted"/>
<dbReference type="HOGENOM" id="CLU_097453_0_0_9"/>
<gene>
    <name evidence="2" type="ORF">CSCA_1037</name>
</gene>
<dbReference type="STRING" id="1548.CSCA_1037"/>
<keyword evidence="1" id="KW-0472">Membrane</keyword>
<keyword evidence="1" id="KW-1133">Transmembrane helix</keyword>
<reference evidence="2 3" key="1">
    <citation type="journal article" date="2015" name="J. Biotechnol.">
        <title>Complete genome sequence of a malodorant-producing acetogen, Clostridium scatologenes ATCC 25775(T).</title>
        <authorList>
            <person name="Zhu Z."/>
            <person name="Guo T."/>
            <person name="Zheng H."/>
            <person name="Song T."/>
            <person name="Ouyang P."/>
            <person name="Xie J."/>
        </authorList>
    </citation>
    <scope>NUCLEOTIDE SEQUENCE [LARGE SCALE GENOMIC DNA]</scope>
    <source>
        <strain evidence="2 3">ATCC 25775</strain>
    </source>
</reference>
<accession>A0A0E3JXG5</accession>
<dbReference type="Pfam" id="PF11193">
    <property type="entry name" value="DUF2812"/>
    <property type="match status" value="1"/>
</dbReference>
<dbReference type="Proteomes" id="UP000033115">
    <property type="component" value="Chromosome"/>
</dbReference>
<feature type="transmembrane region" description="Helical" evidence="1">
    <location>
        <begin position="117"/>
        <end position="137"/>
    </location>
</feature>
<dbReference type="KEGG" id="csq:CSCA_1037"/>
<evidence type="ECO:0000256" key="1">
    <source>
        <dbReference type="SAM" id="Phobius"/>
    </source>
</evidence>
<dbReference type="RefSeq" id="WP_029159652.1">
    <property type="nucleotide sequence ID" value="NZ_CP009933.1"/>
</dbReference>
<evidence type="ECO:0000313" key="3">
    <source>
        <dbReference type="Proteomes" id="UP000033115"/>
    </source>
</evidence>
<keyword evidence="1" id="KW-0812">Transmembrane</keyword>
<organism evidence="2 3">
    <name type="scientific">Clostridium scatologenes</name>
    <dbReference type="NCBI Taxonomy" id="1548"/>
    <lineage>
        <taxon>Bacteria</taxon>
        <taxon>Bacillati</taxon>
        <taxon>Bacillota</taxon>
        <taxon>Clostridia</taxon>
        <taxon>Eubacteriales</taxon>
        <taxon>Clostridiaceae</taxon>
        <taxon>Clostridium</taxon>
    </lineage>
</organism>
<sequence length="237" mass="27334">MSDTKYVMSKGTAFAEHEEMKILSEYASKGWILYKFAFLGYKLKKANPEKLQYALDYRNNADEEYFSYFEEAGWHHVCSSANMIHIFSAPEGTKPIYTDNNTESEKYINQYKSMKKVAIPSLLCSILFIILMLLAEYNHIPNIYVIIFAILLLPTAILAVITTLPCIAYYKKTNETERVYSSSKRHKIVDKLSIIMLIILISLTVLMFLDIISISGIVFYPIVLITFMLILFSCFMK</sequence>
<dbReference type="EMBL" id="CP009933">
    <property type="protein sequence ID" value="AKA68162.1"/>
    <property type="molecule type" value="Genomic_DNA"/>
</dbReference>
<feature type="transmembrane region" description="Helical" evidence="1">
    <location>
        <begin position="191"/>
        <end position="212"/>
    </location>
</feature>
<dbReference type="InterPro" id="IPR021359">
    <property type="entry name" value="DUF2812"/>
</dbReference>
<protein>
    <recommendedName>
        <fullName evidence="4">DUF2812 domain-containing protein</fullName>
    </recommendedName>
</protein>
<evidence type="ECO:0008006" key="4">
    <source>
        <dbReference type="Google" id="ProtNLM"/>
    </source>
</evidence>
<name>A0A0E3JXG5_CLOSL</name>
<keyword evidence="3" id="KW-1185">Reference proteome</keyword>
<feature type="transmembrane region" description="Helical" evidence="1">
    <location>
        <begin position="143"/>
        <end position="170"/>
    </location>
</feature>